<keyword evidence="2" id="KW-1185">Reference proteome</keyword>
<accession>A0A2N5SG66</accession>
<organism evidence="1 2">
    <name type="scientific">Puccinia coronata f. sp. avenae</name>
    <dbReference type="NCBI Taxonomy" id="200324"/>
    <lineage>
        <taxon>Eukaryota</taxon>
        <taxon>Fungi</taxon>
        <taxon>Dikarya</taxon>
        <taxon>Basidiomycota</taxon>
        <taxon>Pucciniomycotina</taxon>
        <taxon>Pucciniomycetes</taxon>
        <taxon>Pucciniales</taxon>
        <taxon>Pucciniaceae</taxon>
        <taxon>Puccinia</taxon>
    </lineage>
</organism>
<name>A0A2N5SG66_9BASI</name>
<reference evidence="1 2" key="1">
    <citation type="submission" date="2017-11" db="EMBL/GenBank/DDBJ databases">
        <title>De novo assembly and phasing of dikaryotic genomes from two isolates of Puccinia coronata f. sp. avenae, the causal agent of oat crown rust.</title>
        <authorList>
            <person name="Miller M.E."/>
            <person name="Zhang Y."/>
            <person name="Omidvar V."/>
            <person name="Sperschneider J."/>
            <person name="Schwessinger B."/>
            <person name="Raley C."/>
            <person name="Palmer J.M."/>
            <person name="Garnica D."/>
            <person name="Upadhyaya N."/>
            <person name="Rathjen J."/>
            <person name="Taylor J.M."/>
            <person name="Park R.F."/>
            <person name="Dodds P.N."/>
            <person name="Hirsch C.D."/>
            <person name="Kianian S.F."/>
            <person name="Figueroa M."/>
        </authorList>
    </citation>
    <scope>NUCLEOTIDE SEQUENCE [LARGE SCALE GENOMIC DNA]</scope>
    <source>
        <strain evidence="1">12NC29</strain>
    </source>
</reference>
<proteinExistence type="predicted"/>
<evidence type="ECO:0000313" key="1">
    <source>
        <dbReference type="EMBL" id="PLW12209.1"/>
    </source>
</evidence>
<sequence length="114" mass="12942">MNPLDKNTRLRVRATALFADLRKYHNRTLVPLQAVWTFCFVVDQWQSLALPSLPLTVLCSRINSSRGSYHLNEGIIRGSTNTPHGSLTVVNQRSVQVQPLKLYAHIRKGQLFNS</sequence>
<gene>
    <name evidence="1" type="ORF">PCANC_17022</name>
</gene>
<dbReference type="AlphaFoldDB" id="A0A2N5SG66"/>
<protein>
    <submittedName>
        <fullName evidence="1">Uncharacterized protein</fullName>
    </submittedName>
</protein>
<dbReference type="EMBL" id="PGCJ01000990">
    <property type="protein sequence ID" value="PLW12209.1"/>
    <property type="molecule type" value="Genomic_DNA"/>
</dbReference>
<comment type="caution">
    <text evidence="1">The sequence shown here is derived from an EMBL/GenBank/DDBJ whole genome shotgun (WGS) entry which is preliminary data.</text>
</comment>
<dbReference type="Proteomes" id="UP000235388">
    <property type="component" value="Unassembled WGS sequence"/>
</dbReference>
<evidence type="ECO:0000313" key="2">
    <source>
        <dbReference type="Proteomes" id="UP000235388"/>
    </source>
</evidence>